<protein>
    <recommendedName>
        <fullName evidence="3">DUF2281 domain-containing protein</fullName>
    </recommendedName>
</protein>
<dbReference type="EMBL" id="MT630761">
    <property type="protein sequence ID" value="QNO42763.1"/>
    <property type="molecule type" value="Genomic_DNA"/>
</dbReference>
<evidence type="ECO:0000313" key="2">
    <source>
        <dbReference type="EMBL" id="QNO42763.1"/>
    </source>
</evidence>
<name>A0A7G9Y1E6_9EURY</name>
<reference evidence="1" key="1">
    <citation type="submission" date="2020-06" db="EMBL/GenBank/DDBJ databases">
        <title>Unique genomic features of the anaerobic methanotrophic archaea.</title>
        <authorList>
            <person name="Chadwick G.L."/>
            <person name="Skennerton C.T."/>
            <person name="Laso-Perez R."/>
            <person name="Leu A.O."/>
            <person name="Speth D.R."/>
            <person name="Yu H."/>
            <person name="Morgan-Lang C."/>
            <person name="Hatzenpichler R."/>
            <person name="Goudeau D."/>
            <person name="Malmstrom R."/>
            <person name="Brazelton W.J."/>
            <person name="Woyke T."/>
            <person name="Hallam S.J."/>
            <person name="Tyson G.W."/>
            <person name="Wegener G."/>
            <person name="Boetius A."/>
            <person name="Orphan V."/>
        </authorList>
    </citation>
    <scope>NUCLEOTIDE SEQUENCE</scope>
</reference>
<organism evidence="1">
    <name type="scientific">Candidatus Methanogaster sp. ANME-2c ERB4</name>
    <dbReference type="NCBI Taxonomy" id="2759911"/>
    <lineage>
        <taxon>Archaea</taxon>
        <taxon>Methanobacteriati</taxon>
        <taxon>Methanobacteriota</taxon>
        <taxon>Stenosarchaea group</taxon>
        <taxon>Methanomicrobia</taxon>
        <taxon>Methanosarcinales</taxon>
        <taxon>ANME-2 cluster</taxon>
        <taxon>Candidatus Methanogasteraceae</taxon>
        <taxon>Candidatus Methanogaster</taxon>
    </lineage>
</organism>
<evidence type="ECO:0000313" key="1">
    <source>
        <dbReference type="EMBL" id="QNO41830.1"/>
    </source>
</evidence>
<sequence>MQVKELLLKEIESVSEERLVELLDFTLFLEAKALQEGVETAIASETSLMKD</sequence>
<accession>A0A7G9Y1E6</accession>
<dbReference type="AlphaFoldDB" id="A0A7G9Y1E6"/>
<proteinExistence type="predicted"/>
<dbReference type="EMBL" id="MT630674">
    <property type="protein sequence ID" value="QNO41830.1"/>
    <property type="molecule type" value="Genomic_DNA"/>
</dbReference>
<evidence type="ECO:0008006" key="3">
    <source>
        <dbReference type="Google" id="ProtNLM"/>
    </source>
</evidence>
<gene>
    <name evidence="2" type="ORF">IKKBHMLK_00003</name>
    <name evidence="1" type="ORF">LAHICIGM_00003</name>
</gene>